<comment type="caution">
    <text evidence="7">The sequence shown here is derived from an EMBL/GenBank/DDBJ whole genome shotgun (WGS) entry which is preliminary data.</text>
</comment>
<comment type="subcellular location">
    <subcellularLocation>
        <location evidence="1">Membrane</location>
        <topology evidence="1">Single-pass membrane protein</topology>
    </subcellularLocation>
</comment>
<evidence type="ECO:0000256" key="1">
    <source>
        <dbReference type="ARBA" id="ARBA00004167"/>
    </source>
</evidence>
<evidence type="ECO:0000256" key="5">
    <source>
        <dbReference type="SAM" id="Phobius"/>
    </source>
</evidence>
<sequence>MSHADGRGSNVEGKTSIFRKEALDYYQHHRRQEGDVLRIAPEWTRWTYVLLVTIVVMAVLICLVGTVSEYSTGPALVRVERRTGVTASAGGVVASVEVAPGERVTQGQVLATFQSEDERNSLARLERETELHLIRYMRNLTDVAARQALTTLQAEQELARSRLEARSLRAPVAGVIGDLRIQPGQYLAPGTQVASLVEDHAPVYLMAFLPGYYRPLLRPGMPMRVELDGFRYEYREVFIESVGDQIIGPGELQRYLGPDLAGSVTAEGPLVLVRARMPSRTFSLEGKVFDYFDGMPARAEVAVRSEPIIQALIPGLKVLFSHDG</sequence>
<keyword evidence="3 5" id="KW-1133">Transmembrane helix</keyword>
<evidence type="ECO:0000256" key="4">
    <source>
        <dbReference type="ARBA" id="ARBA00023136"/>
    </source>
</evidence>
<dbReference type="InterPro" id="IPR050739">
    <property type="entry name" value="MFP"/>
</dbReference>
<keyword evidence="8" id="KW-1185">Reference proteome</keyword>
<evidence type="ECO:0000256" key="3">
    <source>
        <dbReference type="ARBA" id="ARBA00022989"/>
    </source>
</evidence>
<dbReference type="GO" id="GO:0016020">
    <property type="term" value="C:membrane"/>
    <property type="evidence" value="ECO:0007669"/>
    <property type="project" value="UniProtKB-SubCell"/>
</dbReference>
<dbReference type="InterPro" id="IPR058647">
    <property type="entry name" value="BSH_CzcB-like"/>
</dbReference>
<dbReference type="Pfam" id="PF25973">
    <property type="entry name" value="BSH_CzcB"/>
    <property type="match status" value="1"/>
</dbReference>
<feature type="domain" description="CzcB-like barrel-sandwich hybrid" evidence="6">
    <location>
        <begin position="84"/>
        <end position="194"/>
    </location>
</feature>
<reference evidence="7 8" key="2">
    <citation type="submission" date="2016-12" db="EMBL/GenBank/DDBJ databases">
        <title>Draft Genome Sequence of Cystobacter ferrugineus Strain Cbfe23.</title>
        <authorList>
            <person name="Akbar S."/>
            <person name="Dowd S.E."/>
            <person name="Stevens D.C."/>
        </authorList>
    </citation>
    <scope>NUCLEOTIDE SEQUENCE [LARGE SCALE GENOMIC DNA]</scope>
    <source>
        <strain evidence="7 8">Cbfe23</strain>
    </source>
</reference>
<dbReference type="AlphaFoldDB" id="A0A1L9B874"/>
<gene>
    <name evidence="7" type="ORF">BON30_23045</name>
</gene>
<keyword evidence="2 5" id="KW-0812">Transmembrane</keyword>
<dbReference type="PANTHER" id="PTHR30386:SF26">
    <property type="entry name" value="TRANSPORT PROTEIN COMB"/>
    <property type="match status" value="1"/>
</dbReference>
<evidence type="ECO:0000313" key="8">
    <source>
        <dbReference type="Proteomes" id="UP000182229"/>
    </source>
</evidence>
<dbReference type="Proteomes" id="UP000182229">
    <property type="component" value="Unassembled WGS sequence"/>
</dbReference>
<organism evidence="7 8">
    <name type="scientific">Cystobacter ferrugineus</name>
    <dbReference type="NCBI Taxonomy" id="83449"/>
    <lineage>
        <taxon>Bacteria</taxon>
        <taxon>Pseudomonadati</taxon>
        <taxon>Myxococcota</taxon>
        <taxon>Myxococcia</taxon>
        <taxon>Myxococcales</taxon>
        <taxon>Cystobacterineae</taxon>
        <taxon>Archangiaceae</taxon>
        <taxon>Cystobacter</taxon>
    </lineage>
</organism>
<proteinExistence type="predicted"/>
<dbReference type="STRING" id="83449.BON30_23045"/>
<name>A0A1L9B874_9BACT</name>
<dbReference type="Gene3D" id="2.40.50.100">
    <property type="match status" value="2"/>
</dbReference>
<evidence type="ECO:0000256" key="2">
    <source>
        <dbReference type="ARBA" id="ARBA00022692"/>
    </source>
</evidence>
<feature type="transmembrane region" description="Helical" evidence="5">
    <location>
        <begin position="46"/>
        <end position="68"/>
    </location>
</feature>
<reference evidence="8" key="1">
    <citation type="submission" date="2016-11" db="EMBL/GenBank/DDBJ databases">
        <authorList>
            <person name="Shukria A."/>
            <person name="Stevens D.C."/>
        </authorList>
    </citation>
    <scope>NUCLEOTIDE SEQUENCE [LARGE SCALE GENOMIC DNA]</scope>
    <source>
        <strain evidence="8">Cbfe23</strain>
    </source>
</reference>
<dbReference type="PANTHER" id="PTHR30386">
    <property type="entry name" value="MEMBRANE FUSION SUBUNIT OF EMRAB-TOLC MULTIDRUG EFFLUX PUMP"/>
    <property type="match status" value="1"/>
</dbReference>
<keyword evidence="4 5" id="KW-0472">Membrane</keyword>
<dbReference type="SUPFAM" id="SSF111369">
    <property type="entry name" value="HlyD-like secretion proteins"/>
    <property type="match status" value="1"/>
</dbReference>
<dbReference type="EMBL" id="MPIN01000006">
    <property type="protein sequence ID" value="OJH38459.1"/>
    <property type="molecule type" value="Genomic_DNA"/>
</dbReference>
<evidence type="ECO:0000259" key="6">
    <source>
        <dbReference type="Pfam" id="PF25973"/>
    </source>
</evidence>
<evidence type="ECO:0000313" key="7">
    <source>
        <dbReference type="EMBL" id="OJH38459.1"/>
    </source>
</evidence>
<protein>
    <submittedName>
        <fullName evidence="7">Hemolysin D</fullName>
    </submittedName>
</protein>
<accession>A0A1L9B874</accession>